<dbReference type="GO" id="GO:0015038">
    <property type="term" value="F:glutathione disulfide oxidoreductase activity"/>
    <property type="evidence" value="ECO:0007669"/>
    <property type="project" value="TreeGrafter"/>
</dbReference>
<keyword evidence="4" id="KW-0813">Transport</keyword>
<dbReference type="PROSITE" id="PS51354">
    <property type="entry name" value="GLUTAREDOXIN_2"/>
    <property type="match status" value="1"/>
</dbReference>
<dbReference type="Pfam" id="PF00462">
    <property type="entry name" value="Glutaredoxin"/>
    <property type="match status" value="1"/>
</dbReference>
<dbReference type="InterPro" id="IPR011899">
    <property type="entry name" value="Glutaredoxin_euk/vir"/>
</dbReference>
<dbReference type="PANTHER" id="PTHR46185:SF1">
    <property type="entry name" value="GLUTAREDOXIN-1"/>
    <property type="match status" value="1"/>
</dbReference>
<comment type="similarity">
    <text evidence="2">Belongs to the glutaredoxin family.</text>
</comment>
<dbReference type="OrthoDB" id="418495at2759"/>
<feature type="domain" description="Glutaredoxin" evidence="8">
    <location>
        <begin position="15"/>
        <end position="80"/>
    </location>
</feature>
<dbReference type="eggNOG" id="KOG1752">
    <property type="taxonomic scope" value="Eukaryota"/>
</dbReference>
<dbReference type="InterPro" id="IPR036249">
    <property type="entry name" value="Thioredoxin-like_sf"/>
</dbReference>
<reference evidence="10" key="1">
    <citation type="submission" date="2012-07" db="EMBL/GenBank/DDBJ databases">
        <title>Genome of the Chinese tree shrew, a rising model animal genetically related to primates.</title>
        <authorList>
            <person name="Zhang G."/>
            <person name="Fan Y."/>
            <person name="Yao Y."/>
            <person name="Huang Z."/>
        </authorList>
    </citation>
    <scope>NUCLEOTIDE SEQUENCE [LARGE SCALE GENOMIC DNA]</scope>
</reference>
<dbReference type="AlphaFoldDB" id="L8Y731"/>
<keyword evidence="5" id="KW-0249">Electron transport</keyword>
<dbReference type="SUPFAM" id="SSF52833">
    <property type="entry name" value="Thioredoxin-like"/>
    <property type="match status" value="1"/>
</dbReference>
<dbReference type="Proteomes" id="UP000011518">
    <property type="component" value="Unassembled WGS sequence"/>
</dbReference>
<protein>
    <recommendedName>
        <fullName evidence="3">Glutaredoxin-1</fullName>
    </recommendedName>
</protein>
<organism evidence="9 10">
    <name type="scientific">Tupaia chinensis</name>
    <name type="common">Chinese tree shrew</name>
    <name type="synonym">Tupaia belangeri chinensis</name>
    <dbReference type="NCBI Taxonomy" id="246437"/>
    <lineage>
        <taxon>Eukaryota</taxon>
        <taxon>Metazoa</taxon>
        <taxon>Chordata</taxon>
        <taxon>Craniata</taxon>
        <taxon>Vertebrata</taxon>
        <taxon>Euteleostomi</taxon>
        <taxon>Mammalia</taxon>
        <taxon>Eutheria</taxon>
        <taxon>Euarchontoglires</taxon>
        <taxon>Scandentia</taxon>
        <taxon>Tupaiidae</taxon>
        <taxon>Tupaia</taxon>
    </lineage>
</organism>
<dbReference type="FunCoup" id="L8Y731">
    <property type="interactions" value="336"/>
</dbReference>
<dbReference type="CDD" id="cd03419">
    <property type="entry name" value="GRX_GRXh_1_2_like"/>
    <property type="match status" value="1"/>
</dbReference>
<dbReference type="PROSITE" id="PS00195">
    <property type="entry name" value="GLUTAREDOXIN_1"/>
    <property type="match status" value="1"/>
</dbReference>
<dbReference type="STRING" id="246437.L8Y731"/>
<keyword evidence="6" id="KW-1015">Disulfide bond</keyword>
<dbReference type="NCBIfam" id="TIGR02180">
    <property type="entry name" value="GRX_euk"/>
    <property type="match status" value="1"/>
</dbReference>
<evidence type="ECO:0000256" key="3">
    <source>
        <dbReference type="ARBA" id="ARBA00013662"/>
    </source>
</evidence>
<keyword evidence="10" id="KW-1185">Reference proteome</keyword>
<evidence type="ECO:0000256" key="7">
    <source>
        <dbReference type="ARBA" id="ARBA00023284"/>
    </source>
</evidence>
<dbReference type="InterPro" id="IPR011767">
    <property type="entry name" value="GLR_AS"/>
</dbReference>
<evidence type="ECO:0000313" key="10">
    <source>
        <dbReference type="Proteomes" id="UP000011518"/>
    </source>
</evidence>
<dbReference type="Gene3D" id="3.40.30.10">
    <property type="entry name" value="Glutaredoxin"/>
    <property type="match status" value="1"/>
</dbReference>
<evidence type="ECO:0000256" key="2">
    <source>
        <dbReference type="ARBA" id="ARBA00007787"/>
    </source>
</evidence>
<evidence type="ECO:0000256" key="4">
    <source>
        <dbReference type="ARBA" id="ARBA00022448"/>
    </source>
</evidence>
<evidence type="ECO:0000256" key="5">
    <source>
        <dbReference type="ARBA" id="ARBA00022982"/>
    </source>
</evidence>
<dbReference type="InterPro" id="IPR014025">
    <property type="entry name" value="Glutaredoxin_subgr"/>
</dbReference>
<dbReference type="KEGG" id="tup:102468747"/>
<dbReference type="PRINTS" id="PR00160">
    <property type="entry name" value="GLUTAREDOXIN"/>
</dbReference>
<comment type="function">
    <text evidence="1">Has a glutathione-disulfide oxidoreductase activity in the presence of NADPH and glutathione reductase. Reduces low molecular weight disulfides and proteins.</text>
</comment>
<evidence type="ECO:0000256" key="1">
    <source>
        <dbReference type="ARBA" id="ARBA00002549"/>
    </source>
</evidence>
<dbReference type="GO" id="GO:0005739">
    <property type="term" value="C:mitochondrion"/>
    <property type="evidence" value="ECO:0007669"/>
    <property type="project" value="TreeGrafter"/>
</dbReference>
<sequence length="106" mass="12172">MAEEFVYRQIQGGKVVVFMKPTCPYCKRAQELLNQLPFKRGFLEFVDITTWDDTDSIQNYFQVLTGAKTVPRIFFGKDCIGGYTDLVTLQQKGELLPRLKQMGALQ</sequence>
<evidence type="ECO:0000259" key="8">
    <source>
        <dbReference type="Pfam" id="PF00462"/>
    </source>
</evidence>
<dbReference type="EMBL" id="KB368353">
    <property type="protein sequence ID" value="ELV10161.1"/>
    <property type="molecule type" value="Genomic_DNA"/>
</dbReference>
<dbReference type="InterPro" id="IPR047185">
    <property type="entry name" value="GLRX1"/>
</dbReference>
<dbReference type="PANTHER" id="PTHR46185">
    <property type="entry name" value="GLUTAREDOXIN-1"/>
    <property type="match status" value="1"/>
</dbReference>
<dbReference type="InParanoid" id="L8Y731"/>
<evidence type="ECO:0000256" key="6">
    <source>
        <dbReference type="ARBA" id="ARBA00023157"/>
    </source>
</evidence>
<accession>L8Y731</accession>
<reference evidence="10" key="2">
    <citation type="journal article" date="2013" name="Nat. Commun.">
        <title>Genome of the Chinese tree shrew.</title>
        <authorList>
            <person name="Fan Y."/>
            <person name="Huang Z.Y."/>
            <person name="Cao C.C."/>
            <person name="Chen C.S."/>
            <person name="Chen Y.X."/>
            <person name="Fan D.D."/>
            <person name="He J."/>
            <person name="Hou H.L."/>
            <person name="Hu L."/>
            <person name="Hu X.T."/>
            <person name="Jiang X.T."/>
            <person name="Lai R."/>
            <person name="Lang Y.S."/>
            <person name="Liang B."/>
            <person name="Liao S.G."/>
            <person name="Mu D."/>
            <person name="Ma Y.Y."/>
            <person name="Niu Y.Y."/>
            <person name="Sun X.Q."/>
            <person name="Xia J.Q."/>
            <person name="Xiao J."/>
            <person name="Xiong Z.Q."/>
            <person name="Xu L."/>
            <person name="Yang L."/>
            <person name="Zhang Y."/>
            <person name="Zhao W."/>
            <person name="Zhao X.D."/>
            <person name="Zheng Y.T."/>
            <person name="Zhou J.M."/>
            <person name="Zhu Y.B."/>
            <person name="Zhang G.J."/>
            <person name="Wang J."/>
            <person name="Yao Y.G."/>
        </authorList>
    </citation>
    <scope>NUCLEOTIDE SEQUENCE [LARGE SCALE GENOMIC DNA]</scope>
</reference>
<evidence type="ECO:0000313" key="9">
    <source>
        <dbReference type="EMBL" id="ELV10161.1"/>
    </source>
</evidence>
<gene>
    <name evidence="9" type="ORF">TREES_T100019047</name>
</gene>
<keyword evidence="7" id="KW-0676">Redox-active center</keyword>
<name>L8Y731_TUPCH</name>
<proteinExistence type="inferred from homology"/>
<dbReference type="InterPro" id="IPR002109">
    <property type="entry name" value="Glutaredoxin"/>
</dbReference>